<gene>
    <name evidence="1" type="ORF">KIS1582_1828</name>
</gene>
<proteinExistence type="predicted"/>
<reference evidence="1 2" key="1">
    <citation type="journal article" date="2020" name="G3 (Bethesda)">
        <title>Whole Genome Sequencing and Comparative Genomics of Two Nematicidal Bacillus Strains Reveals a Wide Range of Possible Virulence Factors.</title>
        <authorList>
            <person name="Susic N."/>
            <person name="Janezic S."/>
            <person name="Rupnik M."/>
            <person name="Geric Stare B."/>
        </authorList>
    </citation>
    <scope>NUCLEOTIDE SEQUENCE [LARGE SCALE GENOMIC DNA]</scope>
    <source>
        <strain evidence="1 2">I-1582</strain>
    </source>
</reference>
<dbReference type="Proteomes" id="UP000465778">
    <property type="component" value="Unassembled WGS sequence"/>
</dbReference>
<dbReference type="AlphaFoldDB" id="A0A800MXN3"/>
<protein>
    <submittedName>
        <fullName evidence="1">Uncharacterized protein</fullName>
    </submittedName>
</protein>
<sequence>MWFNFLLTSKTKRKLNCGGECPEKTGFNRMNKAIELSMQRD</sequence>
<evidence type="ECO:0000313" key="2">
    <source>
        <dbReference type="Proteomes" id="UP000465778"/>
    </source>
</evidence>
<evidence type="ECO:0000313" key="1">
    <source>
        <dbReference type="EMBL" id="KAF0824312.1"/>
    </source>
</evidence>
<dbReference type="EMBL" id="VDEM01000016">
    <property type="protein sequence ID" value="KAF0824312.1"/>
    <property type="molecule type" value="Genomic_DNA"/>
</dbReference>
<organism evidence="1 2">
    <name type="scientific">Cytobacillus firmus</name>
    <name type="common">Bacillus firmus</name>
    <dbReference type="NCBI Taxonomy" id="1399"/>
    <lineage>
        <taxon>Bacteria</taxon>
        <taxon>Bacillati</taxon>
        <taxon>Bacillota</taxon>
        <taxon>Bacilli</taxon>
        <taxon>Bacillales</taxon>
        <taxon>Bacillaceae</taxon>
        <taxon>Cytobacillus</taxon>
    </lineage>
</organism>
<accession>A0A800MXN3</accession>
<comment type="caution">
    <text evidence="1">The sequence shown here is derived from an EMBL/GenBank/DDBJ whole genome shotgun (WGS) entry which is preliminary data.</text>
</comment>
<name>A0A800MXN3_CYTFI</name>